<evidence type="ECO:0000313" key="3">
    <source>
        <dbReference type="EMBL" id="ANN72665.1"/>
    </source>
</evidence>
<dbReference type="Proteomes" id="UP000092213">
    <property type="component" value="Chromosome"/>
</dbReference>
<evidence type="ECO:0000313" key="4">
    <source>
        <dbReference type="Proteomes" id="UP000091897"/>
    </source>
</evidence>
<sequence>MSNQSLNAGKPRVAVAGATGRVGAALVGNLLHDPVDVLALTRDPDSKRLPAGVALARVDFDTPDTLREALRGTDRLFIAHGTSDRQVANEISLIDAAVAAGVRHIVKLSVMGPATRLHPFDWHMRIEAHLATHDVGYTILRASTFVDILARAAAPVAKGTWGGAAGDGRVNLIDTRDIAEAARVALLDDRHLDVQRAYHLTGPRAVSMPDVAEELSRLLGHAVAYRHRSPAEHRAVLIAAGASEMVADLLLGLDRLFHSSVLAETTGTFTDLTGRQPRPVATWLRDNIAAFQSRPA</sequence>
<dbReference type="InterPro" id="IPR008030">
    <property type="entry name" value="NmrA-like"/>
</dbReference>
<dbReference type="Pfam" id="PF05368">
    <property type="entry name" value="NmrA"/>
    <property type="match status" value="1"/>
</dbReference>
<dbReference type="OrthoDB" id="9798669at2"/>
<feature type="domain" description="NmrA-like" evidence="1">
    <location>
        <begin position="11"/>
        <end position="229"/>
    </location>
</feature>
<proteinExistence type="predicted"/>
<evidence type="ECO:0000259" key="1">
    <source>
        <dbReference type="Pfam" id="PF05368"/>
    </source>
</evidence>
<dbReference type="KEGG" id="bbro:BAU06_15820"/>
<dbReference type="STRING" id="463025.BAU08_16050"/>
<evidence type="ECO:0000313" key="5">
    <source>
        <dbReference type="Proteomes" id="UP000092213"/>
    </source>
</evidence>
<dbReference type="Gene3D" id="3.90.25.10">
    <property type="entry name" value="UDP-galactose 4-epimerase, domain 1"/>
    <property type="match status" value="1"/>
</dbReference>
<keyword evidence="4" id="KW-1185">Reference proteome</keyword>
<protein>
    <submittedName>
        <fullName evidence="3">NAD(P)-dependent oxidoreductase</fullName>
    </submittedName>
</protein>
<organism evidence="3 5">
    <name type="scientific">Bordetella bronchialis</name>
    <dbReference type="NCBI Taxonomy" id="463025"/>
    <lineage>
        <taxon>Bacteria</taxon>
        <taxon>Pseudomonadati</taxon>
        <taxon>Pseudomonadota</taxon>
        <taxon>Betaproteobacteria</taxon>
        <taxon>Burkholderiales</taxon>
        <taxon>Alcaligenaceae</taxon>
        <taxon>Bordetella</taxon>
    </lineage>
</organism>
<dbReference type="AlphaFoldDB" id="A0A193FK70"/>
<dbReference type="InterPro" id="IPR051604">
    <property type="entry name" value="Ergot_Alk_Oxidoreductase"/>
</dbReference>
<evidence type="ECO:0000313" key="2">
    <source>
        <dbReference type="EMBL" id="ANN67576.1"/>
    </source>
</evidence>
<dbReference type="PANTHER" id="PTHR43162">
    <property type="match status" value="1"/>
</dbReference>
<gene>
    <name evidence="2" type="ORF">BAU06_15820</name>
    <name evidence="3" type="ORF">BAU08_16050</name>
</gene>
<reference evidence="4 5" key="1">
    <citation type="submission" date="2016-06" db="EMBL/GenBank/DDBJ databases">
        <title>Complete genome sequences of Bordetella bronchialis and Bordetella flabilis.</title>
        <authorList>
            <person name="LiPuma J.J."/>
            <person name="Spilker T."/>
        </authorList>
    </citation>
    <scope>NUCLEOTIDE SEQUENCE [LARGE SCALE GENOMIC DNA]</scope>
    <source>
        <strain evidence="3 5">AU17976</strain>
        <strain evidence="2 4">AU3182</strain>
    </source>
</reference>
<dbReference type="EMBL" id="CP016171">
    <property type="protein sequence ID" value="ANN72665.1"/>
    <property type="molecule type" value="Genomic_DNA"/>
</dbReference>
<dbReference type="Proteomes" id="UP000091897">
    <property type="component" value="Chromosome"/>
</dbReference>
<name>A0A193FK70_9BORD</name>
<dbReference type="PANTHER" id="PTHR43162:SF1">
    <property type="entry name" value="PRESTALK A DIFFERENTIATION PROTEIN A"/>
    <property type="match status" value="1"/>
</dbReference>
<accession>A0A193FK70</accession>
<dbReference type="SUPFAM" id="SSF51735">
    <property type="entry name" value="NAD(P)-binding Rossmann-fold domains"/>
    <property type="match status" value="1"/>
</dbReference>
<dbReference type="InterPro" id="IPR036291">
    <property type="entry name" value="NAD(P)-bd_dom_sf"/>
</dbReference>
<dbReference type="Gene3D" id="3.40.50.720">
    <property type="entry name" value="NAD(P)-binding Rossmann-like Domain"/>
    <property type="match status" value="1"/>
</dbReference>
<dbReference type="EMBL" id="CP016170">
    <property type="protein sequence ID" value="ANN67576.1"/>
    <property type="molecule type" value="Genomic_DNA"/>
</dbReference>